<comment type="caution">
    <text evidence="1">The sequence shown here is derived from an EMBL/GenBank/DDBJ whole genome shotgun (WGS) entry which is preliminary data.</text>
</comment>
<proteinExistence type="predicted"/>
<keyword evidence="2" id="KW-1185">Reference proteome</keyword>
<sequence>MLARYIVRCVNQYTIHQHFVVADEFNDGVCVSVHCRWIDAFHSAERLNDIERIGGNLGNRKDEYANTAGSAILPLNTSDVRNRVVDIPALADPSTFIDQRPESDQQD</sequence>
<dbReference type="EMBL" id="VTPX01000003">
    <property type="protein sequence ID" value="KAA0019228.1"/>
    <property type="molecule type" value="Genomic_DNA"/>
</dbReference>
<gene>
    <name evidence="1" type="ORF">F0A16_07790</name>
</gene>
<dbReference type="Proteomes" id="UP000466024">
    <property type="component" value="Unassembled WGS sequence"/>
</dbReference>
<organism evidence="1 2">
    <name type="scientific">Salinicola corii</name>
    <dbReference type="NCBI Taxonomy" id="2606937"/>
    <lineage>
        <taxon>Bacteria</taxon>
        <taxon>Pseudomonadati</taxon>
        <taxon>Pseudomonadota</taxon>
        <taxon>Gammaproteobacteria</taxon>
        <taxon>Oceanospirillales</taxon>
        <taxon>Halomonadaceae</taxon>
        <taxon>Salinicola</taxon>
    </lineage>
</organism>
<evidence type="ECO:0000313" key="2">
    <source>
        <dbReference type="Proteomes" id="UP000466024"/>
    </source>
</evidence>
<reference evidence="1 2" key="1">
    <citation type="submission" date="2019-08" db="EMBL/GenBank/DDBJ databases">
        <title>Bioinformatics analysis of the strain L3 and L5.</title>
        <authorList>
            <person name="Li X."/>
        </authorList>
    </citation>
    <scope>NUCLEOTIDE SEQUENCE [LARGE SCALE GENOMIC DNA]</scope>
    <source>
        <strain evidence="1 2">L3</strain>
    </source>
</reference>
<dbReference type="RefSeq" id="WP_149434816.1">
    <property type="nucleotide sequence ID" value="NZ_VTPX01000003.1"/>
</dbReference>
<name>A0A640WG22_9GAMM</name>
<evidence type="ECO:0000313" key="1">
    <source>
        <dbReference type="EMBL" id="KAA0019228.1"/>
    </source>
</evidence>
<protein>
    <submittedName>
        <fullName evidence="1">Uncharacterized protein</fullName>
    </submittedName>
</protein>
<accession>A0A640WG22</accession>
<dbReference type="AlphaFoldDB" id="A0A640WG22"/>